<dbReference type="WBParaSite" id="TMUE_1000005070.1">
    <property type="protein sequence ID" value="TMUE_1000005070.1"/>
    <property type="gene ID" value="WBGene00292450"/>
</dbReference>
<proteinExistence type="predicted"/>
<organism evidence="2 3">
    <name type="scientific">Trichuris muris</name>
    <name type="common">Mouse whipworm</name>
    <dbReference type="NCBI Taxonomy" id="70415"/>
    <lineage>
        <taxon>Eukaryota</taxon>
        <taxon>Metazoa</taxon>
        <taxon>Ecdysozoa</taxon>
        <taxon>Nematoda</taxon>
        <taxon>Enoplea</taxon>
        <taxon>Dorylaimia</taxon>
        <taxon>Trichinellida</taxon>
        <taxon>Trichuridae</taxon>
        <taxon>Trichuris</taxon>
    </lineage>
</organism>
<feature type="region of interest" description="Disordered" evidence="1">
    <location>
        <begin position="36"/>
        <end position="68"/>
    </location>
</feature>
<sequence length="100" mass="11376">MPGHLKVRLRLLYTSLSRYVSFLTKLELSPIRATAAAGAHQWRHQDTPAGRRNLERSSGQPGWKSYLASSHSSTSSLLITSDQVCYSYTQDQRSHVLRFR</sequence>
<protein>
    <submittedName>
        <fullName evidence="3">Uncharacterized protein</fullName>
    </submittedName>
</protein>
<evidence type="ECO:0000313" key="3">
    <source>
        <dbReference type="WBParaSite" id="TMUE_1000005070.1"/>
    </source>
</evidence>
<reference evidence="3" key="1">
    <citation type="submission" date="2019-12" db="UniProtKB">
        <authorList>
            <consortium name="WormBaseParasite"/>
        </authorList>
    </citation>
    <scope>IDENTIFICATION</scope>
</reference>
<dbReference type="Proteomes" id="UP000046395">
    <property type="component" value="Unassembled WGS sequence"/>
</dbReference>
<dbReference type="AlphaFoldDB" id="A0A5S6QDB6"/>
<evidence type="ECO:0000313" key="2">
    <source>
        <dbReference type="Proteomes" id="UP000046395"/>
    </source>
</evidence>
<evidence type="ECO:0000256" key="1">
    <source>
        <dbReference type="SAM" id="MobiDB-lite"/>
    </source>
</evidence>
<name>A0A5S6QDB6_TRIMR</name>
<keyword evidence="2" id="KW-1185">Reference proteome</keyword>
<accession>A0A5S6QDB6</accession>